<sequence length="514" mass="57839">MAGPSPDQEPKDSSADPAEENALVAQRRRKLEALRAAGENPFPNRFRTTHRIGDIVEAYGPLGEAALAPAKEGRFAVAGRLMGKRLQGKVVFMDLRDGSGRIQLFLRQNDLGEESFARAKELDVGDIVGAEGGVFRTKTGELSIWVRAFSLLTKSLRPLPEKWHGLQNVETRYRQRYVDLIANPEVADIFRARTRLVQLIRRFLDERGFLEVETPMMQPLAGGAAARPFETYHNTLDMPLYLRVAPELYLKRLVVGGLDRVYEINRNFRNEGISTQHNPEFTMLEFYMAYADYNDLMDLTEEMFGFLAGELLQGAAARWGEEEIPLAPPWPRLKWRDAIVEVGGAPREALAGREAALAFAKRAAGPGQAVDEGLSHVKLLELLFEETVEPKLRRPTFIYDFPRELSPLAKSREDDPETVERFELIIAGREIANAYTELNDPDDQRERFERQAAAKAAGDLEAHLVDHDYLRALEYGLPPAAGEGIGIDRLAMLFTNSASIRDVILFPLLRRLQE</sequence>
<keyword evidence="6 11" id="KW-0547">Nucleotide-binding</keyword>
<feature type="binding site" evidence="11">
    <location>
        <position position="423"/>
    </location>
    <ligand>
        <name>Mg(2+)</name>
        <dbReference type="ChEBI" id="CHEBI:18420"/>
        <label>1</label>
    </ligand>
</feature>
<dbReference type="Gene3D" id="3.30.930.10">
    <property type="entry name" value="Bira Bifunctional Protein, Domain 2"/>
    <property type="match status" value="1"/>
</dbReference>
<evidence type="ECO:0000256" key="2">
    <source>
        <dbReference type="ARBA" id="ARBA00008226"/>
    </source>
</evidence>
<evidence type="ECO:0000256" key="12">
    <source>
        <dbReference type="RuleBase" id="RU000336"/>
    </source>
</evidence>
<comment type="subcellular location">
    <subcellularLocation>
        <location evidence="1 11">Cytoplasm</location>
    </subcellularLocation>
</comment>
<evidence type="ECO:0000256" key="6">
    <source>
        <dbReference type="ARBA" id="ARBA00022741"/>
    </source>
</evidence>
<evidence type="ECO:0000313" key="15">
    <source>
        <dbReference type="EMBL" id="MBI3127287.1"/>
    </source>
</evidence>
<dbReference type="InterPro" id="IPR012340">
    <property type="entry name" value="NA-bd_OB-fold"/>
</dbReference>
<gene>
    <name evidence="11 15" type="primary">lysS</name>
    <name evidence="15" type="ORF">HYZ11_06760</name>
</gene>
<dbReference type="SUPFAM" id="SSF55681">
    <property type="entry name" value="Class II aaRS and biotin synthetases"/>
    <property type="match status" value="1"/>
</dbReference>
<dbReference type="CDD" id="cd00775">
    <property type="entry name" value="LysRS_core"/>
    <property type="match status" value="1"/>
</dbReference>
<evidence type="ECO:0000256" key="11">
    <source>
        <dbReference type="HAMAP-Rule" id="MF_00252"/>
    </source>
</evidence>
<feature type="binding site" evidence="11">
    <location>
        <position position="430"/>
    </location>
    <ligand>
        <name>Mg(2+)</name>
        <dbReference type="ChEBI" id="CHEBI:18420"/>
        <label>1</label>
    </ligand>
</feature>
<dbReference type="GO" id="GO:0006430">
    <property type="term" value="P:lysyl-tRNA aminoacylation"/>
    <property type="evidence" value="ECO:0007669"/>
    <property type="project" value="UniProtKB-UniRule"/>
</dbReference>
<dbReference type="InterPro" id="IPR002313">
    <property type="entry name" value="Lys-tRNA-ligase_II"/>
</dbReference>
<dbReference type="Gene3D" id="2.40.50.140">
    <property type="entry name" value="Nucleic acid-binding proteins"/>
    <property type="match status" value="1"/>
</dbReference>
<feature type="region of interest" description="Disordered" evidence="13">
    <location>
        <begin position="1"/>
        <end position="21"/>
    </location>
</feature>
<comment type="catalytic activity">
    <reaction evidence="10 11 12">
        <text>tRNA(Lys) + L-lysine + ATP = L-lysyl-tRNA(Lys) + AMP + diphosphate</text>
        <dbReference type="Rhea" id="RHEA:20792"/>
        <dbReference type="Rhea" id="RHEA-COMP:9696"/>
        <dbReference type="Rhea" id="RHEA-COMP:9697"/>
        <dbReference type="ChEBI" id="CHEBI:30616"/>
        <dbReference type="ChEBI" id="CHEBI:32551"/>
        <dbReference type="ChEBI" id="CHEBI:33019"/>
        <dbReference type="ChEBI" id="CHEBI:78442"/>
        <dbReference type="ChEBI" id="CHEBI:78529"/>
        <dbReference type="ChEBI" id="CHEBI:456215"/>
        <dbReference type="EC" id="6.1.1.6"/>
    </reaction>
</comment>
<dbReference type="EC" id="6.1.1.6" evidence="11"/>
<evidence type="ECO:0000256" key="4">
    <source>
        <dbReference type="ARBA" id="ARBA00022598"/>
    </source>
</evidence>
<dbReference type="Pfam" id="PF00152">
    <property type="entry name" value="tRNA-synt_2"/>
    <property type="match status" value="1"/>
</dbReference>
<dbReference type="InterPro" id="IPR045864">
    <property type="entry name" value="aa-tRNA-synth_II/BPL/LPL"/>
</dbReference>
<keyword evidence="11 12" id="KW-0460">Magnesium</keyword>
<dbReference type="GO" id="GO:0005524">
    <property type="term" value="F:ATP binding"/>
    <property type="evidence" value="ECO:0007669"/>
    <property type="project" value="UniProtKB-UniRule"/>
</dbReference>
<dbReference type="GO" id="GO:0005829">
    <property type="term" value="C:cytosol"/>
    <property type="evidence" value="ECO:0007669"/>
    <property type="project" value="TreeGrafter"/>
</dbReference>
<dbReference type="Pfam" id="PF01336">
    <property type="entry name" value="tRNA_anti-codon"/>
    <property type="match status" value="1"/>
</dbReference>
<organism evidence="15 16">
    <name type="scientific">Tectimicrobiota bacterium</name>
    <dbReference type="NCBI Taxonomy" id="2528274"/>
    <lineage>
        <taxon>Bacteria</taxon>
        <taxon>Pseudomonadati</taxon>
        <taxon>Nitrospinota/Tectimicrobiota group</taxon>
        <taxon>Candidatus Tectimicrobiota</taxon>
    </lineage>
</organism>
<keyword evidence="4 11" id="KW-0436">Ligase</keyword>
<feature type="domain" description="Aminoacyl-transfer RNA synthetases class-II family profile" evidence="14">
    <location>
        <begin position="190"/>
        <end position="507"/>
    </location>
</feature>
<dbReference type="NCBIfam" id="TIGR00499">
    <property type="entry name" value="lysS_bact"/>
    <property type="match status" value="1"/>
</dbReference>
<reference evidence="15" key="1">
    <citation type="submission" date="2020-07" db="EMBL/GenBank/DDBJ databases">
        <title>Huge and variable diversity of episymbiotic CPR bacteria and DPANN archaea in groundwater ecosystems.</title>
        <authorList>
            <person name="He C.Y."/>
            <person name="Keren R."/>
            <person name="Whittaker M."/>
            <person name="Farag I.F."/>
            <person name="Doudna J."/>
            <person name="Cate J.H.D."/>
            <person name="Banfield J.F."/>
        </authorList>
    </citation>
    <scope>NUCLEOTIDE SEQUENCE</scope>
    <source>
        <strain evidence="15">NC_groundwater_763_Ag_S-0.2um_68_21</strain>
    </source>
</reference>
<dbReference type="GO" id="GO:0004824">
    <property type="term" value="F:lysine-tRNA ligase activity"/>
    <property type="evidence" value="ECO:0007669"/>
    <property type="project" value="UniProtKB-UniRule"/>
</dbReference>
<keyword evidence="5 11" id="KW-0479">Metal-binding</keyword>
<comment type="cofactor">
    <cofactor evidence="11 12">
        <name>Mg(2+)</name>
        <dbReference type="ChEBI" id="CHEBI:18420"/>
    </cofactor>
    <text evidence="11 12">Binds 3 Mg(2+) ions per subunit.</text>
</comment>
<dbReference type="GO" id="GO:0000287">
    <property type="term" value="F:magnesium ion binding"/>
    <property type="evidence" value="ECO:0007669"/>
    <property type="project" value="UniProtKB-UniRule"/>
</dbReference>
<dbReference type="InterPro" id="IPR044136">
    <property type="entry name" value="Lys-tRNA-ligase_II_N"/>
</dbReference>
<dbReference type="PANTHER" id="PTHR42918">
    <property type="entry name" value="LYSYL-TRNA SYNTHETASE"/>
    <property type="match status" value="1"/>
</dbReference>
<feature type="binding site" evidence="11">
    <location>
        <position position="430"/>
    </location>
    <ligand>
        <name>Mg(2+)</name>
        <dbReference type="ChEBI" id="CHEBI:18420"/>
        <label>2</label>
    </ligand>
</feature>
<dbReference type="CDD" id="cd04322">
    <property type="entry name" value="LysRS_N"/>
    <property type="match status" value="1"/>
</dbReference>
<evidence type="ECO:0000256" key="13">
    <source>
        <dbReference type="SAM" id="MobiDB-lite"/>
    </source>
</evidence>
<dbReference type="InterPro" id="IPR006195">
    <property type="entry name" value="aa-tRNA-synth_II"/>
</dbReference>
<dbReference type="Proteomes" id="UP000782312">
    <property type="component" value="Unassembled WGS sequence"/>
</dbReference>
<protein>
    <recommendedName>
        <fullName evidence="11">Lysine--tRNA ligase</fullName>
        <ecNumber evidence="11">6.1.1.6</ecNumber>
    </recommendedName>
    <alternativeName>
        <fullName evidence="11">Lysyl-tRNA synthetase</fullName>
        <shortName evidence="11">LysRS</shortName>
    </alternativeName>
</protein>
<dbReference type="FunFam" id="3.30.930.10:FF:000238">
    <property type="entry name" value="Lysine--tRNA ligase"/>
    <property type="match status" value="1"/>
</dbReference>
<comment type="subunit">
    <text evidence="11">Homodimer.</text>
</comment>
<evidence type="ECO:0000256" key="3">
    <source>
        <dbReference type="ARBA" id="ARBA00022490"/>
    </source>
</evidence>
<dbReference type="InterPro" id="IPR018149">
    <property type="entry name" value="Lys-tRNA-synth_II_C"/>
</dbReference>
<dbReference type="PRINTS" id="PR00982">
    <property type="entry name" value="TRNASYNTHLYS"/>
</dbReference>
<dbReference type="FunFam" id="2.40.50.140:FF:000024">
    <property type="entry name" value="Lysine--tRNA ligase"/>
    <property type="match status" value="1"/>
</dbReference>
<dbReference type="PANTHER" id="PTHR42918:SF15">
    <property type="entry name" value="LYSINE--TRNA LIGASE, CHLOROPLASTIC_MITOCHONDRIAL"/>
    <property type="match status" value="1"/>
</dbReference>
<comment type="similarity">
    <text evidence="2 11">Belongs to the class-II aminoacyl-tRNA synthetase family.</text>
</comment>
<dbReference type="AlphaFoldDB" id="A0A932MN73"/>
<keyword evidence="3 11" id="KW-0963">Cytoplasm</keyword>
<dbReference type="PROSITE" id="PS50862">
    <property type="entry name" value="AA_TRNA_LIGASE_II"/>
    <property type="match status" value="1"/>
</dbReference>
<dbReference type="InterPro" id="IPR004364">
    <property type="entry name" value="Aa-tRNA-synt_II"/>
</dbReference>
<evidence type="ECO:0000259" key="14">
    <source>
        <dbReference type="PROSITE" id="PS50862"/>
    </source>
</evidence>
<evidence type="ECO:0000313" key="16">
    <source>
        <dbReference type="Proteomes" id="UP000782312"/>
    </source>
</evidence>
<dbReference type="EMBL" id="JACPUR010000017">
    <property type="protein sequence ID" value="MBI3127287.1"/>
    <property type="molecule type" value="Genomic_DNA"/>
</dbReference>
<dbReference type="InterPro" id="IPR004365">
    <property type="entry name" value="NA-bd_OB_tRNA"/>
</dbReference>
<accession>A0A932MN73</accession>
<comment type="caution">
    <text evidence="15">The sequence shown here is derived from an EMBL/GenBank/DDBJ whole genome shotgun (WGS) entry which is preliminary data.</text>
</comment>
<dbReference type="HAMAP" id="MF_00252">
    <property type="entry name" value="Lys_tRNA_synth_class2"/>
    <property type="match status" value="1"/>
</dbReference>
<dbReference type="SUPFAM" id="SSF50249">
    <property type="entry name" value="Nucleic acid-binding proteins"/>
    <property type="match status" value="1"/>
</dbReference>
<evidence type="ECO:0000256" key="10">
    <source>
        <dbReference type="ARBA" id="ARBA00048573"/>
    </source>
</evidence>
<proteinExistence type="inferred from homology"/>
<evidence type="ECO:0000256" key="7">
    <source>
        <dbReference type="ARBA" id="ARBA00022840"/>
    </source>
</evidence>
<keyword evidence="7 11" id="KW-0067">ATP-binding</keyword>
<keyword evidence="8 11" id="KW-0648">Protein biosynthesis</keyword>
<evidence type="ECO:0000256" key="1">
    <source>
        <dbReference type="ARBA" id="ARBA00004496"/>
    </source>
</evidence>
<dbReference type="NCBIfam" id="NF001756">
    <property type="entry name" value="PRK00484.1"/>
    <property type="match status" value="1"/>
</dbReference>
<keyword evidence="9 11" id="KW-0030">Aminoacyl-tRNA synthetase</keyword>
<dbReference type="GO" id="GO:0000049">
    <property type="term" value="F:tRNA binding"/>
    <property type="evidence" value="ECO:0007669"/>
    <property type="project" value="TreeGrafter"/>
</dbReference>
<evidence type="ECO:0000256" key="8">
    <source>
        <dbReference type="ARBA" id="ARBA00022917"/>
    </source>
</evidence>
<name>A0A932MN73_UNCTE</name>
<evidence type="ECO:0000256" key="5">
    <source>
        <dbReference type="ARBA" id="ARBA00022723"/>
    </source>
</evidence>
<evidence type="ECO:0000256" key="9">
    <source>
        <dbReference type="ARBA" id="ARBA00023146"/>
    </source>
</evidence>